<organism evidence="2 3">
    <name type="scientific">Laccaria amethystina LaAM-08-1</name>
    <dbReference type="NCBI Taxonomy" id="1095629"/>
    <lineage>
        <taxon>Eukaryota</taxon>
        <taxon>Fungi</taxon>
        <taxon>Dikarya</taxon>
        <taxon>Basidiomycota</taxon>
        <taxon>Agaricomycotina</taxon>
        <taxon>Agaricomycetes</taxon>
        <taxon>Agaricomycetidae</taxon>
        <taxon>Agaricales</taxon>
        <taxon>Agaricineae</taxon>
        <taxon>Hydnangiaceae</taxon>
        <taxon>Laccaria</taxon>
    </lineage>
</organism>
<reference evidence="3" key="2">
    <citation type="submission" date="2015-01" db="EMBL/GenBank/DDBJ databases">
        <title>Evolutionary Origins and Diversification of the Mycorrhizal Mutualists.</title>
        <authorList>
            <consortium name="DOE Joint Genome Institute"/>
            <consortium name="Mycorrhizal Genomics Consortium"/>
            <person name="Kohler A."/>
            <person name="Kuo A."/>
            <person name="Nagy L.G."/>
            <person name="Floudas D."/>
            <person name="Copeland A."/>
            <person name="Barry K.W."/>
            <person name="Cichocki N."/>
            <person name="Veneault-Fourrey C."/>
            <person name="LaButti K."/>
            <person name="Lindquist E.A."/>
            <person name="Lipzen A."/>
            <person name="Lundell T."/>
            <person name="Morin E."/>
            <person name="Murat C."/>
            <person name="Riley R."/>
            <person name="Ohm R."/>
            <person name="Sun H."/>
            <person name="Tunlid A."/>
            <person name="Henrissat B."/>
            <person name="Grigoriev I.V."/>
            <person name="Hibbett D.S."/>
            <person name="Martin F."/>
        </authorList>
    </citation>
    <scope>NUCLEOTIDE SEQUENCE [LARGE SCALE GENOMIC DNA]</scope>
    <source>
        <strain evidence="3">LaAM-08-1</strain>
    </source>
</reference>
<evidence type="ECO:0000313" key="3">
    <source>
        <dbReference type="Proteomes" id="UP000054477"/>
    </source>
</evidence>
<gene>
    <name evidence="2" type="ORF">K443DRAFT_5015</name>
</gene>
<name>A0A0C9XFY9_9AGAR</name>
<dbReference type="AlphaFoldDB" id="A0A0C9XFY9"/>
<feature type="compositionally biased region" description="Low complexity" evidence="1">
    <location>
        <begin position="206"/>
        <end position="217"/>
    </location>
</feature>
<accession>A0A0C9XFY9</accession>
<feature type="region of interest" description="Disordered" evidence="1">
    <location>
        <begin position="121"/>
        <end position="161"/>
    </location>
</feature>
<evidence type="ECO:0000256" key="1">
    <source>
        <dbReference type="SAM" id="MobiDB-lite"/>
    </source>
</evidence>
<dbReference type="HOGENOM" id="CLU_027726_0_0_1"/>
<sequence>MSQSLTSQLNDLLQAIHIPILLLSPTDLTPSLLIAILESFLGTKISLIANQNPPTQIQNMKIFLGVLETDILQRDLGLSNVDPRRLSEGEWDEVVFVGELLCWVARRIGLLDVNPKVDVTPRAPQAEETPASSKGGCNKRKGRRRGVSEPYPPHPELDTESVFYCGSSTTTTKLTQQTLSSFELGESRMWSDTTVDYNNNEEELSDPSTPSSSSFSFLPPPSTPPRCIHQIPSPSLLLSSDIDTNYSFPFPPTPPERSDDAERSFCTCPPSLAKHLPIEHDHPSLSSSSVSPSVRRDGYIQQVDEDFEVESFERSRGTILLDSSTSSLMAGRDGLKTLVSTLRFLLTDVMADVHALKQGEKRGRTKKLDVANREFERTLELLNERAVLLSQLADLKKGRV</sequence>
<feature type="region of interest" description="Disordered" evidence="1">
    <location>
        <begin position="198"/>
        <end position="233"/>
    </location>
</feature>
<proteinExistence type="predicted"/>
<evidence type="ECO:0008006" key="4">
    <source>
        <dbReference type="Google" id="ProtNLM"/>
    </source>
</evidence>
<protein>
    <recommendedName>
        <fullName evidence="4">DUF5745 domain-containing protein</fullName>
    </recommendedName>
</protein>
<evidence type="ECO:0000313" key="2">
    <source>
        <dbReference type="EMBL" id="KIK03851.1"/>
    </source>
</evidence>
<keyword evidence="3" id="KW-1185">Reference proteome</keyword>
<dbReference type="OrthoDB" id="2596754at2759"/>
<dbReference type="EMBL" id="KN838575">
    <property type="protein sequence ID" value="KIK03851.1"/>
    <property type="molecule type" value="Genomic_DNA"/>
</dbReference>
<dbReference type="Proteomes" id="UP000054477">
    <property type="component" value="Unassembled WGS sequence"/>
</dbReference>
<reference evidence="2 3" key="1">
    <citation type="submission" date="2014-04" db="EMBL/GenBank/DDBJ databases">
        <authorList>
            <consortium name="DOE Joint Genome Institute"/>
            <person name="Kuo A."/>
            <person name="Kohler A."/>
            <person name="Nagy L.G."/>
            <person name="Floudas D."/>
            <person name="Copeland A."/>
            <person name="Barry K.W."/>
            <person name="Cichocki N."/>
            <person name="Veneault-Fourrey C."/>
            <person name="LaButti K."/>
            <person name="Lindquist E.A."/>
            <person name="Lipzen A."/>
            <person name="Lundell T."/>
            <person name="Morin E."/>
            <person name="Murat C."/>
            <person name="Sun H."/>
            <person name="Tunlid A."/>
            <person name="Henrissat B."/>
            <person name="Grigoriev I.V."/>
            <person name="Hibbett D.S."/>
            <person name="Martin F."/>
            <person name="Nordberg H.P."/>
            <person name="Cantor M.N."/>
            <person name="Hua S.X."/>
        </authorList>
    </citation>
    <scope>NUCLEOTIDE SEQUENCE [LARGE SCALE GENOMIC DNA]</scope>
    <source>
        <strain evidence="2 3">LaAM-08-1</strain>
    </source>
</reference>
<feature type="region of interest" description="Disordered" evidence="1">
    <location>
        <begin position="247"/>
        <end position="266"/>
    </location>
</feature>